<name>D3L955_OENOE</name>
<comment type="caution">
    <text evidence="12">The sequence shown here is derived from an EMBL/GenBank/DDBJ whole genome shotgun (WGS) entry which is preliminary data.</text>
</comment>
<dbReference type="RefSeq" id="WP_002821125.1">
    <property type="nucleotide sequence ID" value="NZ_ACSE01000016.1"/>
</dbReference>
<evidence type="ECO:0000313" key="13">
    <source>
        <dbReference type="Proteomes" id="UP000003075"/>
    </source>
</evidence>
<protein>
    <recommendedName>
        <fullName evidence="10">Probable nicotinate-nucleotide adenylyltransferase</fullName>
        <ecNumber evidence="10">2.7.7.18</ecNumber>
    </recommendedName>
    <alternativeName>
        <fullName evidence="10">Deamido-NAD(+) diphosphorylase</fullName>
    </alternativeName>
    <alternativeName>
        <fullName evidence="10">Deamido-NAD(+) pyrophosphorylase</fullName>
    </alternativeName>
    <alternativeName>
        <fullName evidence="10">Nicotinate mononucleotide adenylyltransferase</fullName>
        <shortName evidence="10">NaMN adenylyltransferase</shortName>
    </alternativeName>
</protein>
<dbReference type="PANTHER" id="PTHR39321:SF3">
    <property type="entry name" value="PHOSPHOPANTETHEINE ADENYLYLTRANSFERASE"/>
    <property type="match status" value="1"/>
</dbReference>
<dbReference type="GeneID" id="75066017"/>
<evidence type="ECO:0000256" key="7">
    <source>
        <dbReference type="ARBA" id="ARBA00022840"/>
    </source>
</evidence>
<dbReference type="InterPro" id="IPR014729">
    <property type="entry name" value="Rossmann-like_a/b/a_fold"/>
</dbReference>
<evidence type="ECO:0000256" key="6">
    <source>
        <dbReference type="ARBA" id="ARBA00022741"/>
    </source>
</evidence>
<accession>D3L955</accession>
<dbReference type="OrthoDB" id="5295945at2"/>
<keyword evidence="7 10" id="KW-0067">ATP-binding</keyword>
<keyword evidence="8 10" id="KW-0520">NAD</keyword>
<evidence type="ECO:0000256" key="4">
    <source>
        <dbReference type="ARBA" id="ARBA00022679"/>
    </source>
</evidence>
<organism evidence="12 13">
    <name type="scientific">Oenococcus oeni AWRIB429</name>
    <dbReference type="NCBI Taxonomy" id="655225"/>
    <lineage>
        <taxon>Bacteria</taxon>
        <taxon>Bacillati</taxon>
        <taxon>Bacillota</taxon>
        <taxon>Bacilli</taxon>
        <taxon>Lactobacillales</taxon>
        <taxon>Lactobacillaceae</taxon>
        <taxon>Oenococcus</taxon>
    </lineage>
</organism>
<keyword evidence="4 10" id="KW-0808">Transferase</keyword>
<keyword evidence="6 10" id="KW-0547">Nucleotide-binding</keyword>
<dbReference type="GO" id="GO:0009435">
    <property type="term" value="P:NAD+ biosynthetic process"/>
    <property type="evidence" value="ECO:0007669"/>
    <property type="project" value="UniProtKB-UniRule"/>
</dbReference>
<keyword evidence="5 10" id="KW-0548">Nucleotidyltransferase</keyword>
<dbReference type="HAMAP" id="MF_00244">
    <property type="entry name" value="NaMN_adenylyltr"/>
    <property type="match status" value="1"/>
</dbReference>
<sequence>MNLLTSLASTKTFVHPKAALDGQKEKHRIGIFGGTFNPIHNGQLIAAEQVCNQLGLDKIYFMPDAILFGGTHKNAVEPSARAEMIRLAIRGNSKFGIELTPIHDGGQQSTYNVLKKISSKHPENEYYLILGAHLIRQISSWDNVSALNKLVHLVAIEEPGVRRVSDFEAIWTYVNWLNISSSDIRSHLRTRQSVRYLIPDAVAAYIADIAEYGLYQGRFS</sequence>
<keyword evidence="3 10" id="KW-0662">Pyridine nucleotide biosynthesis</keyword>
<dbReference type="AlphaFoldDB" id="D3L955"/>
<evidence type="ECO:0000256" key="1">
    <source>
        <dbReference type="ARBA" id="ARBA00002324"/>
    </source>
</evidence>
<proteinExistence type="inferred from homology"/>
<dbReference type="EC" id="2.7.7.18" evidence="10"/>
<dbReference type="Gene3D" id="3.40.50.620">
    <property type="entry name" value="HUPs"/>
    <property type="match status" value="1"/>
</dbReference>
<comment type="catalytic activity">
    <reaction evidence="9 10">
        <text>nicotinate beta-D-ribonucleotide + ATP + H(+) = deamido-NAD(+) + diphosphate</text>
        <dbReference type="Rhea" id="RHEA:22860"/>
        <dbReference type="ChEBI" id="CHEBI:15378"/>
        <dbReference type="ChEBI" id="CHEBI:30616"/>
        <dbReference type="ChEBI" id="CHEBI:33019"/>
        <dbReference type="ChEBI" id="CHEBI:57502"/>
        <dbReference type="ChEBI" id="CHEBI:58437"/>
        <dbReference type="EC" id="2.7.7.18"/>
    </reaction>
</comment>
<dbReference type="GO" id="GO:0005524">
    <property type="term" value="F:ATP binding"/>
    <property type="evidence" value="ECO:0007669"/>
    <property type="project" value="UniProtKB-KW"/>
</dbReference>
<feature type="domain" description="Cytidyltransferase-like" evidence="11">
    <location>
        <begin position="31"/>
        <end position="185"/>
    </location>
</feature>
<evidence type="ECO:0000313" key="12">
    <source>
        <dbReference type="EMBL" id="EFD88465.1"/>
    </source>
</evidence>
<dbReference type="GO" id="GO:0004515">
    <property type="term" value="F:nicotinate-nucleotide adenylyltransferase activity"/>
    <property type="evidence" value="ECO:0007669"/>
    <property type="project" value="UniProtKB-UniRule"/>
</dbReference>
<reference evidence="12 13" key="1">
    <citation type="journal article" date="2010" name="Appl. Microbiol. Biotechnol.">
        <title>Genotypic diversity in Oenococcus oeni by high-density microarray comparative genome hybridization and whole genome sequencing.</title>
        <authorList>
            <person name="Borneman A.R."/>
            <person name="Bartowsky E.J."/>
            <person name="McCarthy J."/>
            <person name="Chambers P.J."/>
        </authorList>
    </citation>
    <scope>NUCLEOTIDE SEQUENCE [LARGE SCALE GENOMIC DNA]</scope>
    <source>
        <strain evidence="12 13">AWRIB429</strain>
    </source>
</reference>
<dbReference type="Pfam" id="PF01467">
    <property type="entry name" value="CTP_transf_like"/>
    <property type="match status" value="1"/>
</dbReference>
<evidence type="ECO:0000256" key="10">
    <source>
        <dbReference type="HAMAP-Rule" id="MF_00244"/>
    </source>
</evidence>
<evidence type="ECO:0000256" key="2">
    <source>
        <dbReference type="ARBA" id="ARBA00005019"/>
    </source>
</evidence>
<gene>
    <name evidence="10" type="primary">nadD</name>
    <name evidence="12" type="ORF">AWRIB429_0885</name>
</gene>
<evidence type="ECO:0000256" key="9">
    <source>
        <dbReference type="ARBA" id="ARBA00048721"/>
    </source>
</evidence>
<dbReference type="NCBIfam" id="TIGR00482">
    <property type="entry name" value="nicotinate (nicotinamide) nucleotide adenylyltransferase"/>
    <property type="match status" value="1"/>
</dbReference>
<dbReference type="EMBL" id="ACSE01000016">
    <property type="protein sequence ID" value="EFD88465.1"/>
    <property type="molecule type" value="Genomic_DNA"/>
</dbReference>
<evidence type="ECO:0000256" key="3">
    <source>
        <dbReference type="ARBA" id="ARBA00022642"/>
    </source>
</evidence>
<dbReference type="CDD" id="cd02165">
    <property type="entry name" value="NMNAT"/>
    <property type="match status" value="1"/>
</dbReference>
<dbReference type="InterPro" id="IPR005248">
    <property type="entry name" value="NadD/NMNAT"/>
</dbReference>
<dbReference type="Proteomes" id="UP000003075">
    <property type="component" value="Unassembled WGS sequence"/>
</dbReference>
<comment type="similarity">
    <text evidence="10">Belongs to the NadD family.</text>
</comment>
<dbReference type="InterPro" id="IPR004821">
    <property type="entry name" value="Cyt_trans-like"/>
</dbReference>
<comment type="pathway">
    <text evidence="2 10">Cofactor biosynthesis; NAD(+) biosynthesis; deamido-NAD(+) from nicotinate D-ribonucleotide: step 1/1.</text>
</comment>
<dbReference type="UniPathway" id="UPA00253">
    <property type="reaction ID" value="UER00332"/>
</dbReference>
<dbReference type="SUPFAM" id="SSF52374">
    <property type="entry name" value="Nucleotidylyl transferase"/>
    <property type="match status" value="1"/>
</dbReference>
<dbReference type="PANTHER" id="PTHR39321">
    <property type="entry name" value="NICOTINATE-NUCLEOTIDE ADENYLYLTRANSFERASE-RELATED"/>
    <property type="match status" value="1"/>
</dbReference>
<evidence type="ECO:0000256" key="5">
    <source>
        <dbReference type="ARBA" id="ARBA00022695"/>
    </source>
</evidence>
<comment type="function">
    <text evidence="1 10">Catalyzes the reversible adenylation of nicotinate mononucleotide (NaMN) to nicotinic acid adenine dinucleotide (NaAD).</text>
</comment>
<evidence type="ECO:0000259" key="11">
    <source>
        <dbReference type="Pfam" id="PF01467"/>
    </source>
</evidence>
<evidence type="ECO:0000256" key="8">
    <source>
        <dbReference type="ARBA" id="ARBA00023027"/>
    </source>
</evidence>